<protein>
    <submittedName>
        <fullName evidence="1">Uncharacterized protein</fullName>
    </submittedName>
</protein>
<reference evidence="1 2" key="1">
    <citation type="journal article" date="2015" name="Nature">
        <title>rRNA introns, odd ribosomes, and small enigmatic genomes across a large radiation of phyla.</title>
        <authorList>
            <person name="Brown C.T."/>
            <person name="Hug L.A."/>
            <person name="Thomas B.C."/>
            <person name="Sharon I."/>
            <person name="Castelle C.J."/>
            <person name="Singh A."/>
            <person name="Wilkins M.J."/>
            <person name="Williams K.H."/>
            <person name="Banfield J.F."/>
        </authorList>
    </citation>
    <scope>NUCLEOTIDE SEQUENCE [LARGE SCALE GENOMIC DNA]</scope>
</reference>
<organism evidence="1 2">
    <name type="scientific">Candidatus Nomurabacteria bacterium GW2011_GWC2_35_8</name>
    <dbReference type="NCBI Taxonomy" id="1618752"/>
    <lineage>
        <taxon>Bacteria</taxon>
        <taxon>Candidatus Nomuraibacteriota</taxon>
    </lineage>
</organism>
<comment type="caution">
    <text evidence="1">The sequence shown here is derived from an EMBL/GenBank/DDBJ whole genome shotgun (WGS) entry which is preliminary data.</text>
</comment>
<dbReference type="AlphaFoldDB" id="A0A0G0FLV8"/>
<evidence type="ECO:0000313" key="1">
    <source>
        <dbReference type="EMBL" id="KKP88405.1"/>
    </source>
</evidence>
<sequence length="148" mass="16566">MKKVTKFHDKRLQFLLKRDDEFRKTKMFHYANKLVDCVVELVEVGHAPIHFPIAGAVVIPLGESNRKVFDEVREKASRAEAQMGPGVADACIFVVITFFGNKNNPLLSLFGGVDSDGARKLDVMMVSNTLESIHLIRARQFALIGPKL</sequence>
<accession>A0A0G0FLV8</accession>
<gene>
    <name evidence="1" type="ORF">UR91_C0019G0010</name>
</gene>
<dbReference type="Proteomes" id="UP000034798">
    <property type="component" value="Unassembled WGS sequence"/>
</dbReference>
<evidence type="ECO:0000313" key="2">
    <source>
        <dbReference type="Proteomes" id="UP000034798"/>
    </source>
</evidence>
<proteinExistence type="predicted"/>
<name>A0A0G0FLV8_9BACT</name>
<dbReference type="EMBL" id="LBQZ01000019">
    <property type="protein sequence ID" value="KKP88405.1"/>
    <property type="molecule type" value="Genomic_DNA"/>
</dbReference>